<name>A0A9P4H1G6_9PLEO</name>
<dbReference type="SUPFAM" id="SSF47336">
    <property type="entry name" value="ACP-like"/>
    <property type="match status" value="1"/>
</dbReference>
<evidence type="ECO:0000256" key="3">
    <source>
        <dbReference type="ARBA" id="ARBA00022553"/>
    </source>
</evidence>
<evidence type="ECO:0000256" key="2">
    <source>
        <dbReference type="ARBA" id="ARBA00022450"/>
    </source>
</evidence>
<dbReference type="InterPro" id="IPR014031">
    <property type="entry name" value="Ketoacyl_synth_C"/>
</dbReference>
<feature type="region of interest" description="C-terminal hotdog fold" evidence="8">
    <location>
        <begin position="1102"/>
        <end position="1256"/>
    </location>
</feature>
<feature type="domain" description="Ketosynthase family 3 (KS3)" evidence="10">
    <location>
        <begin position="7"/>
        <end position="432"/>
    </location>
</feature>
<dbReference type="GO" id="GO:0006633">
    <property type="term" value="P:fatty acid biosynthetic process"/>
    <property type="evidence" value="ECO:0007669"/>
    <property type="project" value="TreeGrafter"/>
</dbReference>
<feature type="domain" description="Carrier" evidence="9">
    <location>
        <begin position="1685"/>
        <end position="1762"/>
    </location>
</feature>
<keyword evidence="4" id="KW-0808">Transferase</keyword>
<dbReference type="InterPro" id="IPR016039">
    <property type="entry name" value="Thiolase-like"/>
</dbReference>
<dbReference type="Pfam" id="PF16197">
    <property type="entry name" value="KAsynt_C_assoc"/>
    <property type="match status" value="1"/>
</dbReference>
<dbReference type="InterPro" id="IPR049552">
    <property type="entry name" value="PKS_DH_N"/>
</dbReference>
<dbReference type="Gene3D" id="3.40.47.10">
    <property type="match status" value="1"/>
</dbReference>
<dbReference type="SUPFAM" id="SSF52151">
    <property type="entry name" value="FabD/lysophospholipase-like"/>
    <property type="match status" value="1"/>
</dbReference>
<accession>A0A9P4H1G6</accession>
<dbReference type="CDD" id="cd05195">
    <property type="entry name" value="enoyl_red"/>
    <property type="match status" value="1"/>
</dbReference>
<dbReference type="InterPro" id="IPR009081">
    <property type="entry name" value="PP-bd_ACP"/>
</dbReference>
<dbReference type="InterPro" id="IPR023213">
    <property type="entry name" value="CAT-like_dom_sf"/>
</dbReference>
<dbReference type="OrthoDB" id="329835at2759"/>
<dbReference type="InterPro" id="IPR020807">
    <property type="entry name" value="PKS_DH"/>
</dbReference>
<dbReference type="SUPFAM" id="SSF55048">
    <property type="entry name" value="Probable ACP-binding domain of malonyl-CoA ACP transacylase"/>
    <property type="match status" value="1"/>
</dbReference>
<comment type="similarity">
    <text evidence="1">Belongs to the carnitine/choline acetyltransferase family.</text>
</comment>
<dbReference type="InterPro" id="IPR050091">
    <property type="entry name" value="PKS_NRPS_Biosynth_Enz"/>
</dbReference>
<dbReference type="InterPro" id="IPR016036">
    <property type="entry name" value="Malonyl_transacylase_ACP-bd"/>
</dbReference>
<evidence type="ECO:0000259" key="11">
    <source>
        <dbReference type="PROSITE" id="PS52019"/>
    </source>
</evidence>
<gene>
    <name evidence="12" type="ORF">EK21DRAFT_77599</name>
</gene>
<keyword evidence="6" id="KW-0012">Acyltransferase</keyword>
<dbReference type="InterPro" id="IPR042231">
    <property type="entry name" value="Cho/carn_acyl_trans_2"/>
</dbReference>
<evidence type="ECO:0000256" key="8">
    <source>
        <dbReference type="PROSITE-ProRule" id="PRU01363"/>
    </source>
</evidence>
<dbReference type="Gene3D" id="3.40.366.10">
    <property type="entry name" value="Malonyl-Coenzyme A Acyl Carrier Protein, domain 2"/>
    <property type="match status" value="1"/>
</dbReference>
<dbReference type="InterPro" id="IPR014030">
    <property type="entry name" value="Ketoacyl_synth_N"/>
</dbReference>
<feature type="active site" description="Proton acceptor; for dehydratase activity" evidence="8">
    <location>
        <position position="965"/>
    </location>
</feature>
<dbReference type="Proteomes" id="UP000799777">
    <property type="component" value="Unassembled WGS sequence"/>
</dbReference>
<dbReference type="Pfam" id="PF21089">
    <property type="entry name" value="PKS_DH_N"/>
    <property type="match status" value="1"/>
</dbReference>
<dbReference type="InterPro" id="IPR032821">
    <property type="entry name" value="PKS_assoc"/>
</dbReference>
<dbReference type="EMBL" id="ML978279">
    <property type="protein sequence ID" value="KAF2024966.1"/>
    <property type="molecule type" value="Genomic_DNA"/>
</dbReference>
<dbReference type="SMART" id="SM00829">
    <property type="entry name" value="PKS_ER"/>
    <property type="match status" value="1"/>
</dbReference>
<dbReference type="SMART" id="SM00825">
    <property type="entry name" value="PKS_KS"/>
    <property type="match status" value="1"/>
</dbReference>
<dbReference type="SMART" id="SM00823">
    <property type="entry name" value="PKS_PP"/>
    <property type="match status" value="1"/>
</dbReference>
<evidence type="ECO:0000256" key="6">
    <source>
        <dbReference type="ARBA" id="ARBA00023315"/>
    </source>
</evidence>
<keyword evidence="13" id="KW-1185">Reference proteome</keyword>
<dbReference type="SUPFAM" id="SSF53901">
    <property type="entry name" value="Thiolase-like"/>
    <property type="match status" value="1"/>
</dbReference>
<dbReference type="InterPro" id="IPR016035">
    <property type="entry name" value="Acyl_Trfase/lysoPLipase"/>
</dbReference>
<dbReference type="Pfam" id="PF00698">
    <property type="entry name" value="Acyl_transf_1"/>
    <property type="match status" value="1"/>
</dbReference>
<comment type="caution">
    <text evidence="12">The sequence shown here is derived from an EMBL/GenBank/DDBJ whole genome shotgun (WGS) entry which is preliminary data.</text>
</comment>
<evidence type="ECO:0000313" key="12">
    <source>
        <dbReference type="EMBL" id="KAF2024966.1"/>
    </source>
</evidence>
<protein>
    <submittedName>
        <fullName evidence="12">Ketoacyl-synt-domain-containing protein</fullName>
    </submittedName>
</protein>
<dbReference type="InterPro" id="IPR011032">
    <property type="entry name" value="GroES-like_sf"/>
</dbReference>
<dbReference type="Gene3D" id="3.30.559.10">
    <property type="entry name" value="Chloramphenicol acetyltransferase-like domain"/>
    <property type="match status" value="1"/>
</dbReference>
<dbReference type="InterPro" id="IPR020843">
    <property type="entry name" value="ER"/>
</dbReference>
<dbReference type="PANTHER" id="PTHR43775:SF22">
    <property type="entry name" value="SYNTHASE, PUTATIVE (JCVI)-RELATED"/>
    <property type="match status" value="1"/>
</dbReference>
<dbReference type="SMART" id="SM00827">
    <property type="entry name" value="PKS_AT"/>
    <property type="match status" value="1"/>
</dbReference>
<dbReference type="InterPro" id="IPR049900">
    <property type="entry name" value="PKS_mFAS_DH"/>
</dbReference>
<organism evidence="12 13">
    <name type="scientific">Setomelanomma holmii</name>
    <dbReference type="NCBI Taxonomy" id="210430"/>
    <lineage>
        <taxon>Eukaryota</taxon>
        <taxon>Fungi</taxon>
        <taxon>Dikarya</taxon>
        <taxon>Ascomycota</taxon>
        <taxon>Pezizomycotina</taxon>
        <taxon>Dothideomycetes</taxon>
        <taxon>Pleosporomycetidae</taxon>
        <taxon>Pleosporales</taxon>
        <taxon>Pleosporineae</taxon>
        <taxon>Phaeosphaeriaceae</taxon>
        <taxon>Setomelanomma</taxon>
    </lineage>
</organism>
<dbReference type="Gene3D" id="3.90.180.10">
    <property type="entry name" value="Medium-chain alcohol dehydrogenases, catalytic domain"/>
    <property type="match status" value="1"/>
</dbReference>
<dbReference type="InterPro" id="IPR042104">
    <property type="entry name" value="PKS_dehydratase_sf"/>
</dbReference>
<evidence type="ECO:0000313" key="13">
    <source>
        <dbReference type="Proteomes" id="UP000799777"/>
    </source>
</evidence>
<dbReference type="Gene3D" id="3.30.559.70">
    <property type="entry name" value="Choline/Carnitine o-acyltransferase, domain 2"/>
    <property type="match status" value="1"/>
</dbReference>
<feature type="region of interest" description="N-terminal hotdog fold" evidence="8">
    <location>
        <begin position="933"/>
        <end position="1072"/>
    </location>
</feature>
<evidence type="ECO:0000259" key="9">
    <source>
        <dbReference type="PROSITE" id="PS50075"/>
    </source>
</evidence>
<dbReference type="GO" id="GO:0004312">
    <property type="term" value="F:fatty acid synthase activity"/>
    <property type="evidence" value="ECO:0007669"/>
    <property type="project" value="TreeGrafter"/>
</dbReference>
<dbReference type="InterPro" id="IPR001227">
    <property type="entry name" value="Ac_transferase_dom_sf"/>
</dbReference>
<evidence type="ECO:0000256" key="1">
    <source>
        <dbReference type="ARBA" id="ARBA00005232"/>
    </source>
</evidence>
<dbReference type="SUPFAM" id="SSF51735">
    <property type="entry name" value="NAD(P)-binding Rossmann-fold domains"/>
    <property type="match status" value="1"/>
</dbReference>
<feature type="domain" description="PKS/mFAS DH" evidence="11">
    <location>
        <begin position="933"/>
        <end position="1256"/>
    </location>
</feature>
<evidence type="ECO:0000259" key="10">
    <source>
        <dbReference type="PROSITE" id="PS52004"/>
    </source>
</evidence>
<evidence type="ECO:0000256" key="4">
    <source>
        <dbReference type="ARBA" id="ARBA00022679"/>
    </source>
</evidence>
<dbReference type="GO" id="GO:0031177">
    <property type="term" value="F:phosphopantetheine binding"/>
    <property type="evidence" value="ECO:0007669"/>
    <property type="project" value="InterPro"/>
</dbReference>
<dbReference type="PROSITE" id="PS52004">
    <property type="entry name" value="KS3_2"/>
    <property type="match status" value="1"/>
</dbReference>
<dbReference type="PROSITE" id="PS50075">
    <property type="entry name" value="CARRIER"/>
    <property type="match status" value="1"/>
</dbReference>
<dbReference type="InterPro" id="IPR036291">
    <property type="entry name" value="NAD(P)-bd_dom_sf"/>
</dbReference>
<dbReference type="InterPro" id="IPR000542">
    <property type="entry name" value="Carn_acyl_trans"/>
</dbReference>
<keyword evidence="5" id="KW-0511">Multifunctional enzyme</keyword>
<dbReference type="Pfam" id="PF02801">
    <property type="entry name" value="Ketoacyl-synt_C"/>
    <property type="match status" value="1"/>
</dbReference>
<dbReference type="CDD" id="cd00833">
    <property type="entry name" value="PKS"/>
    <property type="match status" value="1"/>
</dbReference>
<keyword evidence="3" id="KW-0597">Phosphoprotein</keyword>
<dbReference type="Gene3D" id="3.10.129.110">
    <property type="entry name" value="Polyketide synthase dehydratase"/>
    <property type="match status" value="1"/>
</dbReference>
<keyword evidence="2" id="KW-0596">Phosphopantetheine</keyword>
<sequence>MTTTDEIEPIAIVGLGCRFPGGANSPEALWEMLANGRTGWTEIPADRYTWRSFYHPDPDADAAHNQAGGGYIDRDLAAFDASFFSIPTQEANALDPQQRIQLETAYEALESAGLSIDNIKGSRTSVHIATVSRDYDRNAYRDPQDLAKYHLTGCGEAIASGRIAYTFDLRGPCFSLDTGCSGSLVGLHLACQGLRSRETDMALVGGTNLLLSPDMTIAMSKLHMLNDDGKCYAFDSRGKGYARSEGVSAIVLKRLSDAIAAGDPIRAVVRNSGINQDGKTNGIMLPNPQAQEELMRSIHVNAGLAPAHTAYIEAHGTGTLAGDTAELTSIYKVFCEGIKRTSPLFVGSIKANIGHCESASGLAGLIKTVLALEKGQIPPVPDVLDIKKGLNLKERNIRIPQQLELWPEGNVRRAAINSFGYGGTNVAAIIDSYDAPKEKGGHRCHAVPNGVDGVGAREVEGALHLFVISARSPKSLSDNLENVKRWANDRELDSLTFSRLAYTLSARRTHLPLRKSFHARGPAEFVLRMTEAIVRPTQKHAVKRNLTFLFTGQGAQWYAMGRELMRSYPAFVKSIHWSEHLLKDLGASWSLRDEMSKDQASSNINKSSISQPATTALQIALVDLLSNFQIRANTVIGHSSGEIAAAYAAGALDHASAIRVSYHRSKVADLAKHATGRRGGMLVANISETEAVQYIRRIGEEKLSVACVNSPVSVTISGDEDAIDILKTILDTNLVTARILAVDVAYHSHHMRAVADQYFESLNGLEATRPRQNICFLSSVTGQKKTSEFGAEYWVENLVSTVRFSDAILSAQASDSNQSSAGKMRIFGEIGPHSALAGPLRQTLASSHLHSPYRYASALVRGKNAHETVLEFVGRLFEAGQTIDFQAVQAFGDDVEKREMICDLPPYAWDHSQKYWHESRLSKEYRFRKHPHHDLLGLRLIGSTPFEPLWRNILSVDAQPWLREHVIDGSAILPGASFLCMVVEAARQLNNERGGDAIERFHLRRVAYSKPIVIPDSPGKVELMISLVSPNQATASAHGSGKWATFRITSTTDNKTWDLNCTGFIRLEHKTRAPNEVDEGREERSATLELQNRLIDIGSSCTQNINSDSLYDEMRTNGVDYGPNFATIRELLLGHCQAVGKVSIPDIAACMPSGYMQPHSIHPATFDALMHIVLPLYSRHCSTGPVMLTSIDEVTILADMVSTPGSRISVCCALSPSGPSAGSVDVIAFQGADAKATPVVVLRGEKFQGIGGTASANPDPLASALFHQPCVPLKMTAQVPGMLSSICFTEDETSKAPLKPDEIEIKARAFAVDATDIDMVLKRSSDAYSIGECAGVVTAVGADFKETIRIGERVCCWNTATPFASHTRVNGAFVQRMPKDWSFEAAAAIPKDMTLALYGLQHIAQLGSGQTVLINDAGGSLGHAAAFLAQCLSLNVLATVQSREEREHLQSICGIATNSIFCAGDLTLRSTILRSTSGQGVAAVFNTSNTPLTDDILVCVAHFGTVVNIGHPKNRIASMLEPTGRALNIVAFDAGQLLRYRPSAACTTFREVVTLLRNTNSLDTMLHINAIPLQDAALAFKGVQMQSYIGKAVLSTSEETEIKVKQPQIARPYLNVDRLLQAVAKLSAPQAQKEELLAILTAGRESQTDISVGLASNVLNGSAANDAGAYASFEKQLKLARSRENARKVVLDAIVHQMATLVTMSSDQVDLYAPLADLGLDSLIAIDFKNWIGRILGATLRTHEILEASGLDSISILIGERSTFISKDLDEANHERVNGVTPASSILAPQIVYEAVQPQSNGFHVNKLPKYPFLHLEDLMQSYLLSVKALASESEYQQTLRTIDEFQEPGSIGRSLYERAATMASDPTVENWEWELQLRHAHLNRRAPLVPFNSFWFSHPISKRQHSQAERAALIAWTTFDYKLRLEAGDVPPLILNEQELTTAYHPWIFNATRQPCIRSDEMKRYPGNDYCVVMRRGRAFKVSLYMDNRPATYQELFNHICEVSHAKLEPAPWGLLTCDNRQAWAEKRSYLQQLTAKNSETIAAIEASAFIICLDGASPTNAAERARQFHFGGEKDAGNRWNDKSLQFVVCTNGVSGVIGEHTMLDALTLSQLNDTIAQAISSHQSSNEWIRATKTEHQLVEMPIQIDNMINTHIEKVRADYIAATSTAEHAFLTFDNYGATFLRAQRCSPKSVFQMVVQLAALELFGYSPACWETVSVAHFHMGRVEIIQVILPAVAEFLAAAQDTTKSLSERRRLLIEATRAHTAAVSKANRGQSAERNLSALRVLLRDGEETPSLYEDPVYKRARPRKIMSHCFGTGMMEKGFLFRDPESVWVHYEVYDSR</sequence>
<dbReference type="Gene3D" id="1.10.1200.10">
    <property type="entry name" value="ACP-like"/>
    <property type="match status" value="1"/>
</dbReference>
<dbReference type="Pfam" id="PF00755">
    <property type="entry name" value="Carn_acyltransf"/>
    <property type="match status" value="1"/>
</dbReference>
<evidence type="ECO:0000256" key="7">
    <source>
        <dbReference type="PIRSR" id="PIRSR600542-1"/>
    </source>
</evidence>
<dbReference type="InterPro" id="IPR020841">
    <property type="entry name" value="PKS_Beta-ketoAc_synthase_dom"/>
</dbReference>
<reference evidence="12" key="1">
    <citation type="journal article" date="2020" name="Stud. Mycol.">
        <title>101 Dothideomycetes genomes: a test case for predicting lifestyles and emergence of pathogens.</title>
        <authorList>
            <person name="Haridas S."/>
            <person name="Albert R."/>
            <person name="Binder M."/>
            <person name="Bloem J."/>
            <person name="Labutti K."/>
            <person name="Salamov A."/>
            <person name="Andreopoulos B."/>
            <person name="Baker S."/>
            <person name="Barry K."/>
            <person name="Bills G."/>
            <person name="Bluhm B."/>
            <person name="Cannon C."/>
            <person name="Castanera R."/>
            <person name="Culley D."/>
            <person name="Daum C."/>
            <person name="Ezra D."/>
            <person name="Gonzalez J."/>
            <person name="Henrissat B."/>
            <person name="Kuo A."/>
            <person name="Liang C."/>
            <person name="Lipzen A."/>
            <person name="Lutzoni F."/>
            <person name="Magnuson J."/>
            <person name="Mondo S."/>
            <person name="Nolan M."/>
            <person name="Ohm R."/>
            <person name="Pangilinan J."/>
            <person name="Park H.-J."/>
            <person name="Ramirez L."/>
            <person name="Alfaro M."/>
            <person name="Sun H."/>
            <person name="Tritt A."/>
            <person name="Yoshinaga Y."/>
            <person name="Zwiers L.-H."/>
            <person name="Turgeon B."/>
            <person name="Goodwin S."/>
            <person name="Spatafora J."/>
            <person name="Crous P."/>
            <person name="Grigoriev I."/>
        </authorList>
    </citation>
    <scope>NUCLEOTIDE SEQUENCE</scope>
    <source>
        <strain evidence="12">CBS 110217</strain>
    </source>
</reference>
<feature type="active site" description="Proton donor; for dehydratase activity" evidence="8">
    <location>
        <position position="1167"/>
    </location>
</feature>
<dbReference type="PROSITE" id="PS52019">
    <property type="entry name" value="PKS_MFAS_DH"/>
    <property type="match status" value="1"/>
</dbReference>
<dbReference type="SMART" id="SM00826">
    <property type="entry name" value="PKS_DH"/>
    <property type="match status" value="1"/>
</dbReference>
<dbReference type="InterPro" id="IPR014043">
    <property type="entry name" value="Acyl_transferase_dom"/>
</dbReference>
<dbReference type="InterPro" id="IPR049551">
    <property type="entry name" value="PKS_DH_C"/>
</dbReference>
<dbReference type="SUPFAM" id="SSF52777">
    <property type="entry name" value="CoA-dependent acyltransferases"/>
    <property type="match status" value="2"/>
</dbReference>
<dbReference type="GO" id="GO:0044550">
    <property type="term" value="P:secondary metabolite biosynthetic process"/>
    <property type="evidence" value="ECO:0007669"/>
    <property type="project" value="TreeGrafter"/>
</dbReference>
<dbReference type="Gene3D" id="3.30.70.3290">
    <property type="match status" value="1"/>
</dbReference>
<dbReference type="InterPro" id="IPR036736">
    <property type="entry name" value="ACP-like_sf"/>
</dbReference>
<dbReference type="Pfam" id="PF00109">
    <property type="entry name" value="ketoacyl-synt"/>
    <property type="match status" value="1"/>
</dbReference>
<dbReference type="SUPFAM" id="SSF50129">
    <property type="entry name" value="GroES-like"/>
    <property type="match status" value="1"/>
</dbReference>
<dbReference type="GO" id="GO:0016491">
    <property type="term" value="F:oxidoreductase activity"/>
    <property type="evidence" value="ECO:0007669"/>
    <property type="project" value="InterPro"/>
</dbReference>
<dbReference type="PANTHER" id="PTHR43775">
    <property type="entry name" value="FATTY ACID SYNTHASE"/>
    <property type="match status" value="1"/>
</dbReference>
<dbReference type="PROSITE" id="PS00440">
    <property type="entry name" value="ACYLTRANSF_C_2"/>
    <property type="match status" value="1"/>
</dbReference>
<dbReference type="InterPro" id="IPR039551">
    <property type="entry name" value="Cho/carn_acyl_trans"/>
</dbReference>
<evidence type="ECO:0000256" key="5">
    <source>
        <dbReference type="ARBA" id="ARBA00023268"/>
    </source>
</evidence>
<feature type="active site" description="Proton acceptor" evidence="7">
    <location>
        <position position="2103"/>
    </location>
</feature>
<dbReference type="InterPro" id="IPR020806">
    <property type="entry name" value="PKS_PP-bd"/>
</dbReference>
<dbReference type="Pfam" id="PF23297">
    <property type="entry name" value="ACP_SdgA_C"/>
    <property type="match status" value="1"/>
</dbReference>
<dbReference type="Pfam" id="PF14765">
    <property type="entry name" value="PS-DH"/>
    <property type="match status" value="1"/>
</dbReference>
<proteinExistence type="inferred from homology"/>